<dbReference type="Proteomes" id="UP000294830">
    <property type="component" value="Unassembled WGS sequence"/>
</dbReference>
<proteinExistence type="predicted"/>
<evidence type="ECO:0000256" key="1">
    <source>
        <dbReference type="SAM" id="SignalP"/>
    </source>
</evidence>
<feature type="signal peptide" evidence="1">
    <location>
        <begin position="1"/>
        <end position="21"/>
    </location>
</feature>
<dbReference type="EMBL" id="SLWB01000001">
    <property type="protein sequence ID" value="TCN73180.1"/>
    <property type="molecule type" value="Genomic_DNA"/>
</dbReference>
<dbReference type="PROSITE" id="PS51257">
    <property type="entry name" value="PROKAR_LIPOPROTEIN"/>
    <property type="match status" value="1"/>
</dbReference>
<keyword evidence="1" id="KW-0732">Signal</keyword>
<dbReference type="RefSeq" id="WP_131837956.1">
    <property type="nucleotide sequence ID" value="NZ_SLWB01000001.1"/>
</dbReference>
<dbReference type="AlphaFoldDB" id="A0A4R2F7E6"/>
<sequence>MKNLFLAVALALIGLTSCDFNTPQVDPIPQEITYYSQHHYSQLVFNDVVSKVLEYTKLKVNNPTGTADPSGVVISAIEDGVMTIEFVETISGNARLGKIKVTFTGDPLAVGSSMRIQPDGLTYSSMKVNGEIKIDILDKGTAKAKQAVAVIGGTITDIYTNVLSYSCNLTRTQNEGESNAVDTDDTFTYTGTANGSFGDKTSYFMTIDEPLVLPSGASYFKSGKVSMTPALYSEPFVITFGKGQYANQVLLTYKGQSKLYNI</sequence>
<dbReference type="OrthoDB" id="1114031at2"/>
<evidence type="ECO:0000313" key="3">
    <source>
        <dbReference type="Proteomes" id="UP000294830"/>
    </source>
</evidence>
<keyword evidence="3" id="KW-1185">Reference proteome</keyword>
<reference evidence="2 3" key="1">
    <citation type="submission" date="2019-03" db="EMBL/GenBank/DDBJ databases">
        <title>Genomic Encyclopedia of Archaeal and Bacterial Type Strains, Phase II (KMG-II): from individual species to whole genera.</title>
        <authorList>
            <person name="Goeker M."/>
        </authorList>
    </citation>
    <scope>NUCLEOTIDE SEQUENCE [LARGE SCALE GENOMIC DNA]</scope>
    <source>
        <strain evidence="2 3">RL-C</strain>
    </source>
</reference>
<comment type="caution">
    <text evidence="2">The sequence shown here is derived from an EMBL/GenBank/DDBJ whole genome shotgun (WGS) entry which is preliminary data.</text>
</comment>
<evidence type="ECO:0008006" key="4">
    <source>
        <dbReference type="Google" id="ProtNLM"/>
    </source>
</evidence>
<accession>A0A4R2F7E6</accession>
<organism evidence="2 3">
    <name type="scientific">Acetobacteroides hydrogenigenes</name>
    <dbReference type="NCBI Taxonomy" id="979970"/>
    <lineage>
        <taxon>Bacteria</taxon>
        <taxon>Pseudomonadati</taxon>
        <taxon>Bacteroidota</taxon>
        <taxon>Bacteroidia</taxon>
        <taxon>Bacteroidales</taxon>
        <taxon>Rikenellaceae</taxon>
        <taxon>Acetobacteroides</taxon>
    </lineage>
</organism>
<protein>
    <recommendedName>
        <fullName evidence="4">DUF5689 domain-containing protein</fullName>
    </recommendedName>
</protein>
<gene>
    <name evidence="2" type="ORF">CLV25_101401</name>
</gene>
<feature type="chain" id="PRO_5020395628" description="DUF5689 domain-containing protein" evidence="1">
    <location>
        <begin position="22"/>
        <end position="262"/>
    </location>
</feature>
<name>A0A4R2F7E6_9BACT</name>
<evidence type="ECO:0000313" key="2">
    <source>
        <dbReference type="EMBL" id="TCN73180.1"/>
    </source>
</evidence>